<reference evidence="2" key="1">
    <citation type="submission" date="2016-10" db="EMBL/GenBank/DDBJ databases">
        <authorList>
            <person name="Varghese N."/>
            <person name="Submissions S."/>
        </authorList>
    </citation>
    <scope>NUCLEOTIDE SEQUENCE [LARGE SCALE GENOMIC DNA]</scope>
    <source>
        <strain evidence="2">DSM 43163</strain>
    </source>
</reference>
<sequence length="357" mass="38481">MDGQVWKSAAHGGPDAPGTLVDLAALGDPEAFAGLLRAPAATRGELLDDALDKDMRPLVAQALHVCDSGSTEEILLALKVLDAVAIAEECPELLPDTVRVLTGLCRPDQDVEVLAAALPLYGAHVPGPSAAQVLLAMSGHPDSRVRAGAVDGIEYFTDEGTFPPATMDLAERLARMLAEDPDAQVRLAVAEAFGMMENWAGFQVGWVHHMVAALARAVGVDQDPAVRRAAAKNLAQTWQAARPEAAEALRPYIGDGDPYVAAWALARLACLGDPAALDRLWTVLAAPDVHREYLSAATELFVSYRGDASRRDRRRLRGELKRLRKQGWANAPTDEPNWSPQARDDYLKILISRLSPW</sequence>
<dbReference type="InterPro" id="IPR011989">
    <property type="entry name" value="ARM-like"/>
</dbReference>
<proteinExistence type="predicted"/>
<gene>
    <name evidence="1" type="ORF">SAMN04489712_104201</name>
</gene>
<dbReference type="SUPFAM" id="SSF48371">
    <property type="entry name" value="ARM repeat"/>
    <property type="match status" value="1"/>
</dbReference>
<dbReference type="RefSeq" id="WP_160146966.1">
    <property type="nucleotide sequence ID" value="NZ_FNVO01000004.1"/>
</dbReference>
<keyword evidence="2" id="KW-1185">Reference proteome</keyword>
<dbReference type="EMBL" id="FNVO01000004">
    <property type="protein sequence ID" value="SEG27929.1"/>
    <property type="molecule type" value="Genomic_DNA"/>
</dbReference>
<dbReference type="OrthoDB" id="3474358at2"/>
<dbReference type="Gene3D" id="1.25.10.10">
    <property type="entry name" value="Leucine-rich Repeat Variant"/>
    <property type="match status" value="2"/>
</dbReference>
<dbReference type="Proteomes" id="UP000236723">
    <property type="component" value="Unassembled WGS sequence"/>
</dbReference>
<evidence type="ECO:0000313" key="2">
    <source>
        <dbReference type="Proteomes" id="UP000236723"/>
    </source>
</evidence>
<dbReference type="InterPro" id="IPR016024">
    <property type="entry name" value="ARM-type_fold"/>
</dbReference>
<protein>
    <submittedName>
        <fullName evidence="1">HEAT repeat-containing protein</fullName>
    </submittedName>
</protein>
<accession>A0A1H5YUI8</accession>
<dbReference type="Pfam" id="PF13646">
    <property type="entry name" value="HEAT_2"/>
    <property type="match status" value="1"/>
</dbReference>
<organism evidence="1 2">
    <name type="scientific">Thermomonospora echinospora</name>
    <dbReference type="NCBI Taxonomy" id="1992"/>
    <lineage>
        <taxon>Bacteria</taxon>
        <taxon>Bacillati</taxon>
        <taxon>Actinomycetota</taxon>
        <taxon>Actinomycetes</taxon>
        <taxon>Streptosporangiales</taxon>
        <taxon>Thermomonosporaceae</taxon>
        <taxon>Thermomonospora</taxon>
    </lineage>
</organism>
<evidence type="ECO:0000313" key="1">
    <source>
        <dbReference type="EMBL" id="SEG27929.1"/>
    </source>
</evidence>
<name>A0A1H5YUI8_9ACTN</name>
<dbReference type="AlphaFoldDB" id="A0A1H5YUI8"/>